<reference evidence="1 2" key="1">
    <citation type="submission" date="2020-08" db="EMBL/GenBank/DDBJ databases">
        <title>Pseudomonas sp. nov.</title>
        <authorList>
            <person name="Gieschler S."/>
            <person name="Fiedler G."/>
            <person name="Brinks E."/>
            <person name="Boehnlein C."/>
            <person name="Franz C.M.A.P."/>
            <person name="Kabisch J."/>
        </authorList>
    </citation>
    <scope>NUCLEOTIDE SEQUENCE [LARGE SCALE GENOMIC DNA]</scope>
    <source>
        <strain evidence="1 2">MBT-1</strain>
    </source>
</reference>
<dbReference type="RefSeq" id="WP_185818974.1">
    <property type="nucleotide sequence ID" value="NZ_JACMYG010000031.1"/>
</dbReference>
<name>A0A7X1GHQ4_9PSED</name>
<keyword evidence="2" id="KW-1185">Reference proteome</keyword>
<comment type="caution">
    <text evidence="1">The sequence shown here is derived from an EMBL/GenBank/DDBJ whole genome shotgun (WGS) entry which is preliminary data.</text>
</comment>
<organism evidence="1 2">
    <name type="scientific">Pseudomonas kielensis</name>
    <dbReference type="NCBI Taxonomy" id="2762577"/>
    <lineage>
        <taxon>Bacteria</taxon>
        <taxon>Pseudomonadati</taxon>
        <taxon>Pseudomonadota</taxon>
        <taxon>Gammaproteobacteria</taxon>
        <taxon>Pseudomonadales</taxon>
        <taxon>Pseudomonadaceae</taxon>
        <taxon>Pseudomonas</taxon>
    </lineage>
</organism>
<gene>
    <name evidence="1" type="ORF">H7995_23200</name>
</gene>
<dbReference type="AlphaFoldDB" id="A0A7X1GHQ4"/>
<evidence type="ECO:0000313" key="1">
    <source>
        <dbReference type="EMBL" id="MBC2692700.1"/>
    </source>
</evidence>
<dbReference type="Proteomes" id="UP000526003">
    <property type="component" value="Unassembled WGS sequence"/>
</dbReference>
<protein>
    <submittedName>
        <fullName evidence="1">Uncharacterized protein</fullName>
    </submittedName>
</protein>
<dbReference type="EMBL" id="JACMYG010000031">
    <property type="protein sequence ID" value="MBC2692700.1"/>
    <property type="molecule type" value="Genomic_DNA"/>
</dbReference>
<accession>A0A7X1GHQ4</accession>
<evidence type="ECO:0000313" key="2">
    <source>
        <dbReference type="Proteomes" id="UP000526003"/>
    </source>
</evidence>
<sequence>MIVSTTMDLQLLAEKMGSLTGLNMDGFAGLKKAQVMRDTALVEKYDGVELDAIPESEWREMLDHQDICF</sequence>
<proteinExistence type="predicted"/>